<name>A0A7T0LNR7_9ACTO</name>
<dbReference type="Pfam" id="PF01297">
    <property type="entry name" value="ZnuA"/>
    <property type="match status" value="1"/>
</dbReference>
<dbReference type="InterPro" id="IPR050492">
    <property type="entry name" value="Bact_metal-bind_prot9"/>
</dbReference>
<dbReference type="KEGG" id="arep:ID810_07120"/>
<feature type="region of interest" description="Disordered" evidence="4">
    <location>
        <begin position="130"/>
        <end position="183"/>
    </location>
</feature>
<dbReference type="AlphaFoldDB" id="A0A7T0LNR7"/>
<proteinExistence type="inferred from homology"/>
<reference evidence="6 7" key="1">
    <citation type="submission" date="2020-11" db="EMBL/GenBank/DDBJ databases">
        <title>Actinomyces sp. ZJ750.</title>
        <authorList>
            <person name="Zhou J."/>
        </authorList>
    </citation>
    <scope>NUCLEOTIDE SEQUENCE [LARGE SCALE GENOMIC DNA]</scope>
    <source>
        <strain evidence="6 7">ZJ750</strain>
    </source>
</reference>
<gene>
    <name evidence="6" type="ORF">ID810_07120</name>
</gene>
<dbReference type="InterPro" id="IPR006127">
    <property type="entry name" value="ZnuA-like"/>
</dbReference>
<dbReference type="PANTHER" id="PTHR42953:SF3">
    <property type="entry name" value="HIGH-AFFINITY ZINC UPTAKE SYSTEM PROTEIN ZNUA"/>
    <property type="match status" value="1"/>
</dbReference>
<dbReference type="EMBL" id="CP063989">
    <property type="protein sequence ID" value="QPL06618.1"/>
    <property type="molecule type" value="Genomic_DNA"/>
</dbReference>
<dbReference type="SUPFAM" id="SSF53807">
    <property type="entry name" value="Helical backbone' metal receptor"/>
    <property type="match status" value="1"/>
</dbReference>
<sequence length="347" mass="36335">MNLSRLRRPLAVTAAIALAGSLAACGGAASSGTSTDDGILDVSVSFYPIQYLVETIGGDAVNVTSVTPVNVEPHDFELSPADVAALEKADLVAYASGFQTSLDEALAQIDGPTVLDISNAVDLVHHEGVEHDHEHEGVEHDHESEEAGHDHDHESEEAGHDRDHESEEAGHDHDHADGADPHFWLDPERMIAAANAIEATLEKADPDNAATYQAGLAELVTTLNGIDEDYTTGLGSCERTTFVTSHSAFGYLADRYGLTQVSVSGVDPEGEPSPAELAAVKEVVQATGTTTIFTEELVSPETAQALADETGATTAVLSPMESQPEAGDYAAGMSANLEALRTALACK</sequence>
<evidence type="ECO:0000256" key="4">
    <source>
        <dbReference type="SAM" id="MobiDB-lite"/>
    </source>
</evidence>
<evidence type="ECO:0000256" key="5">
    <source>
        <dbReference type="SAM" id="SignalP"/>
    </source>
</evidence>
<protein>
    <submittedName>
        <fullName evidence="6">Zinc ABC transporter substrate-binding protein</fullName>
    </submittedName>
</protein>
<feature type="signal peptide" evidence="5">
    <location>
        <begin position="1"/>
        <end position="24"/>
    </location>
</feature>
<dbReference type="Gene3D" id="3.40.50.1980">
    <property type="entry name" value="Nitrogenase molybdenum iron protein domain"/>
    <property type="match status" value="3"/>
</dbReference>
<dbReference type="PANTHER" id="PTHR42953">
    <property type="entry name" value="HIGH-AFFINITY ZINC UPTAKE SYSTEM PROTEIN ZNUA-RELATED"/>
    <property type="match status" value="1"/>
</dbReference>
<dbReference type="GO" id="GO:0046872">
    <property type="term" value="F:metal ion binding"/>
    <property type="evidence" value="ECO:0007669"/>
    <property type="project" value="InterPro"/>
</dbReference>
<keyword evidence="7" id="KW-1185">Reference proteome</keyword>
<dbReference type="GO" id="GO:0030001">
    <property type="term" value="P:metal ion transport"/>
    <property type="evidence" value="ECO:0007669"/>
    <property type="project" value="InterPro"/>
</dbReference>
<keyword evidence="3 5" id="KW-0732">Signal</keyword>
<evidence type="ECO:0000313" key="7">
    <source>
        <dbReference type="Proteomes" id="UP000594637"/>
    </source>
</evidence>
<dbReference type="Proteomes" id="UP000594637">
    <property type="component" value="Chromosome"/>
</dbReference>
<feature type="chain" id="PRO_5038787951" evidence="5">
    <location>
        <begin position="25"/>
        <end position="347"/>
    </location>
</feature>
<organism evidence="6 7">
    <name type="scientific">Actinomyces respiraculi</name>
    <dbReference type="NCBI Taxonomy" id="2744574"/>
    <lineage>
        <taxon>Bacteria</taxon>
        <taxon>Bacillati</taxon>
        <taxon>Actinomycetota</taxon>
        <taxon>Actinomycetes</taxon>
        <taxon>Actinomycetales</taxon>
        <taxon>Actinomycetaceae</taxon>
        <taxon>Actinomyces</taxon>
    </lineage>
</organism>
<evidence type="ECO:0000256" key="1">
    <source>
        <dbReference type="ARBA" id="ARBA00011028"/>
    </source>
</evidence>
<evidence type="ECO:0000256" key="2">
    <source>
        <dbReference type="ARBA" id="ARBA00022448"/>
    </source>
</evidence>
<evidence type="ECO:0000256" key="3">
    <source>
        <dbReference type="ARBA" id="ARBA00022729"/>
    </source>
</evidence>
<accession>A0A7T0LNR7</accession>
<dbReference type="PROSITE" id="PS51257">
    <property type="entry name" value="PROKAR_LIPOPROTEIN"/>
    <property type="match status" value="1"/>
</dbReference>
<evidence type="ECO:0000313" key="6">
    <source>
        <dbReference type="EMBL" id="QPL06618.1"/>
    </source>
</evidence>
<keyword evidence="2" id="KW-0813">Transport</keyword>
<comment type="similarity">
    <text evidence="1">Belongs to the bacterial solute-binding protein 9 family.</text>
</comment>